<evidence type="ECO:0000313" key="4">
    <source>
        <dbReference type="EMBL" id="STX10372.1"/>
    </source>
</evidence>
<dbReference type="GO" id="GO:0003677">
    <property type="term" value="F:DNA binding"/>
    <property type="evidence" value="ECO:0007669"/>
    <property type="project" value="InterPro"/>
</dbReference>
<evidence type="ECO:0000256" key="1">
    <source>
        <dbReference type="SAM" id="Coils"/>
    </source>
</evidence>
<accession>A0A2U3AAC2</accession>
<keyword evidence="7" id="KW-1185">Reference proteome</keyword>
<name>A0A2U3AAC2_9BACL</name>
<dbReference type="Pfam" id="PF13411">
    <property type="entry name" value="MerR_1"/>
    <property type="match status" value="1"/>
</dbReference>
<keyword evidence="1" id="KW-0175">Coiled coil</keyword>
<sequence length="223" mass="25575">MEKVLGTGDLAEMVGIKKTSLKHYISVLEKSGYEIRRDHRNYRSFDEQDVALILAYAQLHNKKGMTLKEAAAVVTAPDFDVEEVEIIPPAQQVVIEKKNNYELDRYADLSNAMELLADHVKGIESQNAQLIQLIQAQHEQNELLMQQNETLKEEFSSMKLQIEAPKEENNTSKKQLDRVESQNSAIMAALNRINVQQHNAEVEQYEEQKKEQSKGFMGRLFNK</sequence>
<gene>
    <name evidence="5" type="ORF">DFR61_13625</name>
    <name evidence="4" type="ORF">NCTC10597_02094</name>
</gene>
<proteinExistence type="predicted"/>
<organism evidence="4 6">
    <name type="scientific">Kurthia zopfii</name>
    <dbReference type="NCBI Taxonomy" id="1650"/>
    <lineage>
        <taxon>Bacteria</taxon>
        <taxon>Bacillati</taxon>
        <taxon>Bacillota</taxon>
        <taxon>Bacilli</taxon>
        <taxon>Bacillales</taxon>
        <taxon>Caryophanaceae</taxon>
        <taxon>Kurthia</taxon>
    </lineage>
</organism>
<dbReference type="InterPro" id="IPR009061">
    <property type="entry name" value="DNA-bd_dom_put_sf"/>
</dbReference>
<dbReference type="Proteomes" id="UP000294641">
    <property type="component" value="Unassembled WGS sequence"/>
</dbReference>
<feature type="coiled-coil region" evidence="1">
    <location>
        <begin position="134"/>
        <end position="161"/>
    </location>
</feature>
<dbReference type="GO" id="GO:0006355">
    <property type="term" value="P:regulation of DNA-templated transcription"/>
    <property type="evidence" value="ECO:0007669"/>
    <property type="project" value="InterPro"/>
</dbReference>
<dbReference type="Gene3D" id="1.10.1660.10">
    <property type="match status" value="1"/>
</dbReference>
<dbReference type="AlphaFoldDB" id="A0A2U3AAC2"/>
<dbReference type="EMBL" id="UGNP01000001">
    <property type="protein sequence ID" value="STX10372.1"/>
    <property type="molecule type" value="Genomic_DNA"/>
</dbReference>
<dbReference type="InterPro" id="IPR000551">
    <property type="entry name" value="MerR-type_HTH_dom"/>
</dbReference>
<feature type="region of interest" description="Disordered" evidence="2">
    <location>
        <begin position="203"/>
        <end position="223"/>
    </location>
</feature>
<dbReference type="Proteomes" id="UP000254330">
    <property type="component" value="Unassembled WGS sequence"/>
</dbReference>
<dbReference type="EMBL" id="SNZG01000036">
    <property type="protein sequence ID" value="TDR34740.1"/>
    <property type="molecule type" value="Genomic_DNA"/>
</dbReference>
<reference evidence="4 6" key="1">
    <citation type="submission" date="2018-06" db="EMBL/GenBank/DDBJ databases">
        <authorList>
            <consortium name="Pathogen Informatics"/>
            <person name="Doyle S."/>
        </authorList>
    </citation>
    <scope>NUCLEOTIDE SEQUENCE [LARGE SCALE GENOMIC DNA]</scope>
    <source>
        <strain evidence="4 6">NCTC10597</strain>
    </source>
</reference>
<evidence type="ECO:0000256" key="2">
    <source>
        <dbReference type="SAM" id="MobiDB-lite"/>
    </source>
</evidence>
<feature type="domain" description="HTH merR-type" evidence="3">
    <location>
        <begin position="8"/>
        <end position="74"/>
    </location>
</feature>
<dbReference type="RefSeq" id="WP_109350482.1">
    <property type="nucleotide sequence ID" value="NZ_BJUE01000049.1"/>
</dbReference>
<feature type="compositionally biased region" description="Basic and acidic residues" evidence="2">
    <location>
        <begin position="164"/>
        <end position="180"/>
    </location>
</feature>
<dbReference type="SUPFAM" id="SSF46955">
    <property type="entry name" value="Putative DNA-binding domain"/>
    <property type="match status" value="1"/>
</dbReference>
<reference evidence="5 7" key="2">
    <citation type="submission" date="2019-03" db="EMBL/GenBank/DDBJ databases">
        <title>Genomic Encyclopedia of Type Strains, Phase IV (KMG-IV): sequencing the most valuable type-strain genomes for metagenomic binning, comparative biology and taxonomic classification.</title>
        <authorList>
            <person name="Goeker M."/>
        </authorList>
    </citation>
    <scope>NUCLEOTIDE SEQUENCE [LARGE SCALE GENOMIC DNA]</scope>
    <source>
        <strain evidence="5 7">DSM 20580</strain>
    </source>
</reference>
<evidence type="ECO:0000313" key="6">
    <source>
        <dbReference type="Proteomes" id="UP000254330"/>
    </source>
</evidence>
<evidence type="ECO:0000313" key="7">
    <source>
        <dbReference type="Proteomes" id="UP000294641"/>
    </source>
</evidence>
<feature type="region of interest" description="Disordered" evidence="2">
    <location>
        <begin position="162"/>
        <end position="181"/>
    </location>
</feature>
<evidence type="ECO:0000313" key="5">
    <source>
        <dbReference type="EMBL" id="TDR34740.1"/>
    </source>
</evidence>
<dbReference type="OrthoDB" id="2456581at2"/>
<comment type="caution">
    <text evidence="4">The sequence shown here is derived from an EMBL/GenBank/DDBJ whole genome shotgun (WGS) entry which is preliminary data.</text>
</comment>
<protein>
    <submittedName>
        <fullName evidence="5">MerR-like DNA binding protein</fullName>
    </submittedName>
</protein>
<evidence type="ECO:0000259" key="3">
    <source>
        <dbReference type="Pfam" id="PF13411"/>
    </source>
</evidence>